<evidence type="ECO:0000256" key="11">
    <source>
        <dbReference type="ARBA" id="ARBA00023033"/>
    </source>
</evidence>
<reference evidence="14 15" key="1">
    <citation type="submission" date="2024-07" db="EMBL/GenBank/DDBJ databases">
        <title>Chromosome-level genome assembly of the water stick insect Ranatra chinensis (Heteroptera: Nepidae).</title>
        <authorList>
            <person name="Liu X."/>
        </authorList>
    </citation>
    <scope>NUCLEOTIDE SEQUENCE [LARGE SCALE GENOMIC DNA]</scope>
    <source>
        <strain evidence="14">Cailab_2021Rc</strain>
        <tissue evidence="14">Muscle</tissue>
    </source>
</reference>
<dbReference type="EMBL" id="JBFDAA010000018">
    <property type="protein sequence ID" value="KAL1115982.1"/>
    <property type="molecule type" value="Genomic_DNA"/>
</dbReference>
<accession>A0ABD0XXJ8</accession>
<evidence type="ECO:0000313" key="15">
    <source>
        <dbReference type="Proteomes" id="UP001558652"/>
    </source>
</evidence>
<keyword evidence="8" id="KW-0492">Microsome</keyword>
<evidence type="ECO:0000256" key="13">
    <source>
        <dbReference type="SAM" id="Phobius"/>
    </source>
</evidence>
<evidence type="ECO:0008006" key="16">
    <source>
        <dbReference type="Google" id="ProtNLM"/>
    </source>
</evidence>
<sequence>MASKRRNMFHKNKMQETTEKDFTKTRFTLVGGSHPFVTLPEGEYWKKGHYSTRRSRGQRLLSRRGGFKRLVEEDREDTCGLGSSLLSVVNEDSSAETGSDQRTRTQRRQNTDKYFELLESVLLLSQEIWSPRYVVYCSEFFDRGTNVRGGVLSEALVAILCVVVVVWWGLFRWKRRHLYRLASQLPGPPTLPIFGNLFQLMFDPKEFAITGIKYCMNYPSPFRLWLGPFLYVVVHDPEDAQIVLTNSAALEKGVIYNTLKNTFGNGILTAPVQQWKKNRRLISPAFNTKLLEQFLTIFNRKNRLMVKLLEQETGKESFDVYSYCELMDLDVICGEDHLLFLITLSADNNAIETSLGVDIGAQTRHYRDFINAMSSASHIVTVRALNFWMHPDFIYKRTKLYRKEMRATQIIHQLPKSVIRQKREEYKRKKAEIEEGGVLEAEECGGERRLKNFLDILMGSSEGEGILSDEELLDEVVTMVLAFRKLGY</sequence>
<feature type="transmembrane region" description="Helical" evidence="13">
    <location>
        <begin position="151"/>
        <end position="171"/>
    </location>
</feature>
<dbReference type="Pfam" id="PF00067">
    <property type="entry name" value="p450"/>
    <property type="match status" value="1"/>
</dbReference>
<dbReference type="GO" id="GO:0005789">
    <property type="term" value="C:endoplasmic reticulum membrane"/>
    <property type="evidence" value="ECO:0007669"/>
    <property type="project" value="UniProtKB-SubCell"/>
</dbReference>
<keyword evidence="9" id="KW-0560">Oxidoreductase</keyword>
<dbReference type="Gene3D" id="1.10.630.10">
    <property type="entry name" value="Cytochrome P450"/>
    <property type="match status" value="1"/>
</dbReference>
<evidence type="ECO:0000256" key="4">
    <source>
        <dbReference type="ARBA" id="ARBA00010617"/>
    </source>
</evidence>
<comment type="cofactor">
    <cofactor evidence="1">
        <name>heme</name>
        <dbReference type="ChEBI" id="CHEBI:30413"/>
    </cofactor>
</comment>
<dbReference type="PANTHER" id="PTHR24291">
    <property type="entry name" value="CYTOCHROME P450 FAMILY 4"/>
    <property type="match status" value="1"/>
</dbReference>
<dbReference type="Proteomes" id="UP001558652">
    <property type="component" value="Unassembled WGS sequence"/>
</dbReference>
<evidence type="ECO:0000256" key="9">
    <source>
        <dbReference type="ARBA" id="ARBA00023002"/>
    </source>
</evidence>
<evidence type="ECO:0000256" key="8">
    <source>
        <dbReference type="ARBA" id="ARBA00022848"/>
    </source>
</evidence>
<evidence type="ECO:0000256" key="6">
    <source>
        <dbReference type="ARBA" id="ARBA00022723"/>
    </source>
</evidence>
<keyword evidence="12 13" id="KW-0472">Membrane</keyword>
<gene>
    <name evidence="14" type="ORF">AAG570_005477</name>
</gene>
<proteinExistence type="inferred from homology"/>
<comment type="subcellular location">
    <subcellularLocation>
        <location evidence="3">Endoplasmic reticulum membrane</location>
        <topology evidence="3">Peripheral membrane protein</topology>
    </subcellularLocation>
    <subcellularLocation>
        <location evidence="2">Microsome membrane</location>
        <topology evidence="2">Peripheral membrane protein</topology>
    </subcellularLocation>
</comment>
<evidence type="ECO:0000256" key="1">
    <source>
        <dbReference type="ARBA" id="ARBA00001971"/>
    </source>
</evidence>
<dbReference type="SUPFAM" id="SSF48264">
    <property type="entry name" value="Cytochrome P450"/>
    <property type="match status" value="1"/>
</dbReference>
<dbReference type="InterPro" id="IPR036396">
    <property type="entry name" value="Cyt_P450_sf"/>
</dbReference>
<evidence type="ECO:0000256" key="7">
    <source>
        <dbReference type="ARBA" id="ARBA00022824"/>
    </source>
</evidence>
<keyword evidence="15" id="KW-1185">Reference proteome</keyword>
<evidence type="ECO:0000313" key="14">
    <source>
        <dbReference type="EMBL" id="KAL1115982.1"/>
    </source>
</evidence>
<organism evidence="14 15">
    <name type="scientific">Ranatra chinensis</name>
    <dbReference type="NCBI Taxonomy" id="642074"/>
    <lineage>
        <taxon>Eukaryota</taxon>
        <taxon>Metazoa</taxon>
        <taxon>Ecdysozoa</taxon>
        <taxon>Arthropoda</taxon>
        <taxon>Hexapoda</taxon>
        <taxon>Insecta</taxon>
        <taxon>Pterygota</taxon>
        <taxon>Neoptera</taxon>
        <taxon>Paraneoptera</taxon>
        <taxon>Hemiptera</taxon>
        <taxon>Heteroptera</taxon>
        <taxon>Panheteroptera</taxon>
        <taxon>Nepomorpha</taxon>
        <taxon>Nepidae</taxon>
        <taxon>Ranatrinae</taxon>
        <taxon>Ranatra</taxon>
    </lineage>
</organism>
<keyword evidence="13" id="KW-1133">Transmembrane helix</keyword>
<keyword evidence="5" id="KW-0349">Heme</keyword>
<dbReference type="InterPro" id="IPR001128">
    <property type="entry name" value="Cyt_P450"/>
</dbReference>
<keyword evidence="7" id="KW-0256">Endoplasmic reticulum</keyword>
<keyword evidence="11" id="KW-0503">Monooxygenase</keyword>
<evidence type="ECO:0000256" key="5">
    <source>
        <dbReference type="ARBA" id="ARBA00022617"/>
    </source>
</evidence>
<comment type="caution">
    <text evidence="14">The sequence shown here is derived from an EMBL/GenBank/DDBJ whole genome shotgun (WGS) entry which is preliminary data.</text>
</comment>
<dbReference type="PANTHER" id="PTHR24291:SF189">
    <property type="entry name" value="CYTOCHROME P450 4C3-RELATED"/>
    <property type="match status" value="1"/>
</dbReference>
<dbReference type="GO" id="GO:0046872">
    <property type="term" value="F:metal ion binding"/>
    <property type="evidence" value="ECO:0007669"/>
    <property type="project" value="UniProtKB-KW"/>
</dbReference>
<name>A0ABD0XXJ8_9HEMI</name>
<evidence type="ECO:0000256" key="3">
    <source>
        <dbReference type="ARBA" id="ARBA00004406"/>
    </source>
</evidence>
<keyword evidence="13" id="KW-0812">Transmembrane</keyword>
<keyword evidence="6" id="KW-0479">Metal-binding</keyword>
<protein>
    <recommendedName>
        <fullName evidence="16">Cytochrome P450</fullName>
    </recommendedName>
</protein>
<dbReference type="AlphaFoldDB" id="A0ABD0XXJ8"/>
<dbReference type="InterPro" id="IPR050196">
    <property type="entry name" value="Cytochrome_P450_Monoox"/>
</dbReference>
<evidence type="ECO:0000256" key="10">
    <source>
        <dbReference type="ARBA" id="ARBA00023004"/>
    </source>
</evidence>
<keyword evidence="10" id="KW-0408">Iron</keyword>
<comment type="similarity">
    <text evidence="4">Belongs to the cytochrome P450 family.</text>
</comment>
<evidence type="ECO:0000256" key="12">
    <source>
        <dbReference type="ARBA" id="ARBA00023136"/>
    </source>
</evidence>
<dbReference type="GO" id="GO:0004497">
    <property type="term" value="F:monooxygenase activity"/>
    <property type="evidence" value="ECO:0007669"/>
    <property type="project" value="UniProtKB-KW"/>
</dbReference>
<evidence type="ECO:0000256" key="2">
    <source>
        <dbReference type="ARBA" id="ARBA00004174"/>
    </source>
</evidence>